<dbReference type="Proteomes" id="UP000318661">
    <property type="component" value="Unassembled WGS sequence"/>
</dbReference>
<dbReference type="Gene3D" id="1.10.286.20">
    <property type="match status" value="1"/>
</dbReference>
<evidence type="ECO:0000259" key="9">
    <source>
        <dbReference type="Pfam" id="PF00889"/>
    </source>
</evidence>
<evidence type="ECO:0000256" key="8">
    <source>
        <dbReference type="RuleBase" id="RU000643"/>
    </source>
</evidence>
<reference evidence="10 11" key="1">
    <citation type="journal article" date="2019" name="Nat. Microbiol.">
        <title>Mediterranean grassland soil C-N compound turnover is dependent on rainfall and depth, and is mediated by genomically divergent microorganisms.</title>
        <authorList>
            <person name="Diamond S."/>
            <person name="Andeer P.F."/>
            <person name="Li Z."/>
            <person name="Crits-Christoph A."/>
            <person name="Burstein D."/>
            <person name="Anantharaman K."/>
            <person name="Lane K.R."/>
            <person name="Thomas B.C."/>
            <person name="Pan C."/>
            <person name="Northen T.R."/>
            <person name="Banfield J.F."/>
        </authorList>
    </citation>
    <scope>NUCLEOTIDE SEQUENCE [LARGE SCALE GENOMIC DNA]</scope>
    <source>
        <strain evidence="10">NP_2</strain>
    </source>
</reference>
<keyword evidence="4 6" id="KW-0648">Protein biosynthesis</keyword>
<evidence type="ECO:0000256" key="6">
    <source>
        <dbReference type="HAMAP-Rule" id="MF_00050"/>
    </source>
</evidence>
<organism evidence="10 11">
    <name type="scientific">Candidatus Segetimicrobium genomatis</name>
    <dbReference type="NCBI Taxonomy" id="2569760"/>
    <lineage>
        <taxon>Bacteria</taxon>
        <taxon>Bacillati</taxon>
        <taxon>Candidatus Sysuimicrobiota</taxon>
        <taxon>Candidatus Sysuimicrobiia</taxon>
        <taxon>Candidatus Sysuimicrobiales</taxon>
        <taxon>Candidatus Segetimicrobiaceae</taxon>
        <taxon>Candidatus Segetimicrobium</taxon>
    </lineage>
</organism>
<feature type="domain" description="Translation elongation factor EFTs/EF1B dimerisation" evidence="9">
    <location>
        <begin position="57"/>
        <end position="191"/>
    </location>
</feature>
<dbReference type="PANTHER" id="PTHR11741:SF0">
    <property type="entry name" value="ELONGATION FACTOR TS, MITOCHONDRIAL"/>
    <property type="match status" value="1"/>
</dbReference>
<dbReference type="Gene3D" id="1.10.8.10">
    <property type="entry name" value="DNA helicase RuvA subunit, C-terminal domain"/>
    <property type="match status" value="1"/>
</dbReference>
<dbReference type="Gene3D" id="3.30.479.20">
    <property type="entry name" value="Elongation factor Ts, dimerisation domain"/>
    <property type="match status" value="1"/>
</dbReference>
<evidence type="ECO:0000256" key="3">
    <source>
        <dbReference type="ARBA" id="ARBA00022768"/>
    </source>
</evidence>
<evidence type="ECO:0000256" key="7">
    <source>
        <dbReference type="RuleBase" id="RU000642"/>
    </source>
</evidence>
<keyword evidence="3 6" id="KW-0251">Elongation factor</keyword>
<dbReference type="SUPFAM" id="SSF54713">
    <property type="entry name" value="Elongation factor Ts (EF-Ts), dimerisation domain"/>
    <property type="match status" value="1"/>
</dbReference>
<dbReference type="InterPro" id="IPR014039">
    <property type="entry name" value="Transl_elong_EFTs/EF1B_dimer"/>
</dbReference>
<dbReference type="InterPro" id="IPR036402">
    <property type="entry name" value="EF-Ts_dimer_sf"/>
</dbReference>
<dbReference type="EMBL" id="VBAJ01000283">
    <property type="protein sequence ID" value="TMJ03214.1"/>
    <property type="molecule type" value="Genomic_DNA"/>
</dbReference>
<comment type="similarity">
    <text evidence="1 6 7">Belongs to the EF-Ts family.</text>
</comment>
<dbReference type="PROSITE" id="PS01127">
    <property type="entry name" value="EF_TS_2"/>
    <property type="match status" value="1"/>
</dbReference>
<name>A0A537L5E8_9BACT</name>
<dbReference type="GO" id="GO:0003746">
    <property type="term" value="F:translation elongation factor activity"/>
    <property type="evidence" value="ECO:0007669"/>
    <property type="project" value="UniProtKB-UniRule"/>
</dbReference>
<dbReference type="NCBIfam" id="TIGR00116">
    <property type="entry name" value="tsf"/>
    <property type="match status" value="1"/>
</dbReference>
<comment type="subcellular location">
    <subcellularLocation>
        <location evidence="6 8">Cytoplasm</location>
    </subcellularLocation>
</comment>
<feature type="region of interest" description="Involved in Mg(2+) ion dislocation from EF-Tu" evidence="6">
    <location>
        <begin position="81"/>
        <end position="84"/>
    </location>
</feature>
<protein>
    <recommendedName>
        <fullName evidence="2 6">Elongation factor Ts</fullName>
        <shortName evidence="6">EF-Ts</shortName>
    </recommendedName>
</protein>
<dbReference type="SUPFAM" id="SSF46934">
    <property type="entry name" value="UBA-like"/>
    <property type="match status" value="1"/>
</dbReference>
<comment type="caution">
    <text evidence="10">The sequence shown here is derived from an EMBL/GenBank/DDBJ whole genome shotgun (WGS) entry which is preliminary data.</text>
</comment>
<dbReference type="FunFam" id="1.10.8.10:FF:000001">
    <property type="entry name" value="Elongation factor Ts"/>
    <property type="match status" value="1"/>
</dbReference>
<dbReference type="InterPro" id="IPR009060">
    <property type="entry name" value="UBA-like_sf"/>
</dbReference>
<dbReference type="Pfam" id="PF00889">
    <property type="entry name" value="EF_TS"/>
    <property type="match status" value="1"/>
</dbReference>
<evidence type="ECO:0000256" key="2">
    <source>
        <dbReference type="ARBA" id="ARBA00016956"/>
    </source>
</evidence>
<evidence type="ECO:0000256" key="4">
    <source>
        <dbReference type="ARBA" id="ARBA00022917"/>
    </source>
</evidence>
<sequence>MEISTDLVRELRARTGAGVMDCRAALQQAGGDLDKAAELLRAKGLATAAKKAGRTATEGLVEAYIHTGGRVGAIVEVNCETDFVARTEEFKHLARDLAMQVTAAAPQYVSRESIPADAVDAMRRQFSAELAGKPAAAVDGRLEKWIQDVALLEQPFIRDESRHVRDIITEAIARLGENVQVRRFARFKLGE</sequence>
<dbReference type="GO" id="GO:0005737">
    <property type="term" value="C:cytoplasm"/>
    <property type="evidence" value="ECO:0007669"/>
    <property type="project" value="UniProtKB-SubCell"/>
</dbReference>
<keyword evidence="6" id="KW-0963">Cytoplasm</keyword>
<evidence type="ECO:0000313" key="11">
    <source>
        <dbReference type="Proteomes" id="UP000318661"/>
    </source>
</evidence>
<evidence type="ECO:0000256" key="5">
    <source>
        <dbReference type="ARBA" id="ARBA00025453"/>
    </source>
</evidence>
<dbReference type="InterPro" id="IPR001816">
    <property type="entry name" value="Transl_elong_EFTs/EF1B"/>
</dbReference>
<evidence type="ECO:0000313" key="10">
    <source>
        <dbReference type="EMBL" id="TMJ03214.1"/>
    </source>
</evidence>
<accession>A0A537L5E8</accession>
<dbReference type="AlphaFoldDB" id="A0A537L5E8"/>
<dbReference type="PANTHER" id="PTHR11741">
    <property type="entry name" value="ELONGATION FACTOR TS"/>
    <property type="match status" value="1"/>
</dbReference>
<dbReference type="CDD" id="cd14275">
    <property type="entry name" value="UBA_EF-Ts"/>
    <property type="match status" value="1"/>
</dbReference>
<proteinExistence type="inferred from homology"/>
<dbReference type="HAMAP" id="MF_00050">
    <property type="entry name" value="EF_Ts"/>
    <property type="match status" value="1"/>
</dbReference>
<gene>
    <name evidence="6 10" type="primary">tsf</name>
    <name evidence="10" type="ORF">E6G99_11525</name>
</gene>
<evidence type="ECO:0000256" key="1">
    <source>
        <dbReference type="ARBA" id="ARBA00005532"/>
    </source>
</evidence>
<dbReference type="InterPro" id="IPR018101">
    <property type="entry name" value="Transl_elong_Ts_CS"/>
</dbReference>
<comment type="function">
    <text evidence="5 6 7">Associates with the EF-Tu.GDP complex and induces the exchange of GDP to GTP. It remains bound to the aminoacyl-tRNA.EF-Tu.GTP complex up to the GTP hydrolysis stage on the ribosome.</text>
</comment>